<protein>
    <submittedName>
        <fullName evidence="2">Uncharacterized protein</fullName>
    </submittedName>
</protein>
<evidence type="ECO:0000313" key="3">
    <source>
        <dbReference type="Proteomes" id="UP001501116"/>
    </source>
</evidence>
<accession>A0ABN2RR20</accession>
<feature type="transmembrane region" description="Helical" evidence="1">
    <location>
        <begin position="20"/>
        <end position="49"/>
    </location>
</feature>
<organism evidence="2 3">
    <name type="scientific">Amycolatopsis minnesotensis</name>
    <dbReference type="NCBI Taxonomy" id="337894"/>
    <lineage>
        <taxon>Bacteria</taxon>
        <taxon>Bacillati</taxon>
        <taxon>Actinomycetota</taxon>
        <taxon>Actinomycetes</taxon>
        <taxon>Pseudonocardiales</taxon>
        <taxon>Pseudonocardiaceae</taxon>
        <taxon>Amycolatopsis</taxon>
    </lineage>
</organism>
<evidence type="ECO:0000313" key="2">
    <source>
        <dbReference type="EMBL" id="GAA1973452.1"/>
    </source>
</evidence>
<gene>
    <name evidence="2" type="ORF">GCM10009754_55420</name>
</gene>
<comment type="caution">
    <text evidence="2">The sequence shown here is derived from an EMBL/GenBank/DDBJ whole genome shotgun (WGS) entry which is preliminary data.</text>
</comment>
<dbReference type="EMBL" id="BAAANN010000024">
    <property type="protein sequence ID" value="GAA1973452.1"/>
    <property type="molecule type" value="Genomic_DNA"/>
</dbReference>
<sequence>MDTAETPDTARLLRTFGIRFLVLGLVLVLAGETLTALAVLVGGAGLLIASARPAKDTGER</sequence>
<reference evidence="2 3" key="1">
    <citation type="journal article" date="2019" name="Int. J. Syst. Evol. Microbiol.">
        <title>The Global Catalogue of Microorganisms (GCM) 10K type strain sequencing project: providing services to taxonomists for standard genome sequencing and annotation.</title>
        <authorList>
            <consortium name="The Broad Institute Genomics Platform"/>
            <consortium name="The Broad Institute Genome Sequencing Center for Infectious Disease"/>
            <person name="Wu L."/>
            <person name="Ma J."/>
        </authorList>
    </citation>
    <scope>NUCLEOTIDE SEQUENCE [LARGE SCALE GENOMIC DNA]</scope>
    <source>
        <strain evidence="2 3">JCM 14545</strain>
    </source>
</reference>
<evidence type="ECO:0000256" key="1">
    <source>
        <dbReference type="SAM" id="Phobius"/>
    </source>
</evidence>
<name>A0ABN2RR20_9PSEU</name>
<keyword evidence="1" id="KW-1133">Transmembrane helix</keyword>
<proteinExistence type="predicted"/>
<keyword evidence="1" id="KW-0812">Transmembrane</keyword>
<keyword evidence="3" id="KW-1185">Reference proteome</keyword>
<dbReference type="Proteomes" id="UP001501116">
    <property type="component" value="Unassembled WGS sequence"/>
</dbReference>
<dbReference type="RefSeq" id="WP_344425026.1">
    <property type="nucleotide sequence ID" value="NZ_BAAANN010000024.1"/>
</dbReference>
<keyword evidence="1" id="KW-0472">Membrane</keyword>